<evidence type="ECO:0000256" key="5">
    <source>
        <dbReference type="ARBA" id="ARBA00022454"/>
    </source>
</evidence>
<dbReference type="PROSITE" id="PS50172">
    <property type="entry name" value="BRCT"/>
    <property type="match status" value="6"/>
</dbReference>
<dbReference type="GO" id="GO:0006270">
    <property type="term" value="P:DNA replication initiation"/>
    <property type="evidence" value="ECO:0007669"/>
    <property type="project" value="TreeGrafter"/>
</dbReference>
<dbReference type="CDD" id="cd17728">
    <property type="entry name" value="BRCT_TopBP1_rpt8"/>
    <property type="match status" value="1"/>
</dbReference>
<evidence type="ECO:0000256" key="2">
    <source>
        <dbReference type="ARBA" id="ARBA00004286"/>
    </source>
</evidence>
<accession>A0A8C0LZG5</accession>
<keyword evidence="11" id="KW-0234">DNA repair</keyword>
<dbReference type="InterPro" id="IPR044737">
    <property type="entry name" value="TopBP1_BRCT_1"/>
</dbReference>
<comment type="similarity">
    <text evidence="14">Belongs to the TOPBP1 family.</text>
</comment>
<evidence type="ECO:0000256" key="16">
    <source>
        <dbReference type="ARBA" id="ARBA00075124"/>
    </source>
</evidence>
<evidence type="ECO:0000256" key="1">
    <source>
        <dbReference type="ARBA" id="ARBA00004123"/>
    </source>
</evidence>
<evidence type="ECO:0000256" key="15">
    <source>
        <dbReference type="ARBA" id="ARBA00071927"/>
    </source>
</evidence>
<evidence type="ECO:0000256" key="8">
    <source>
        <dbReference type="ARBA" id="ARBA00022737"/>
    </source>
</evidence>
<evidence type="ECO:0000256" key="18">
    <source>
        <dbReference type="SAM" id="MobiDB-lite"/>
    </source>
</evidence>
<dbReference type="CDD" id="cd17738">
    <property type="entry name" value="BRCT_TopBP1_rpt7"/>
    <property type="match status" value="1"/>
</dbReference>
<organism evidence="20 21">
    <name type="scientific">Canis lupus dingo</name>
    <name type="common">dingo</name>
    <dbReference type="NCBI Taxonomy" id="286419"/>
    <lineage>
        <taxon>Eukaryota</taxon>
        <taxon>Metazoa</taxon>
        <taxon>Chordata</taxon>
        <taxon>Craniata</taxon>
        <taxon>Vertebrata</taxon>
        <taxon>Euteleostomi</taxon>
        <taxon>Mammalia</taxon>
        <taxon>Eutheria</taxon>
        <taxon>Laurasiatheria</taxon>
        <taxon>Carnivora</taxon>
        <taxon>Caniformia</taxon>
        <taxon>Canidae</taxon>
        <taxon>Canis</taxon>
    </lineage>
</organism>
<dbReference type="InterPro" id="IPR059215">
    <property type="entry name" value="BRCT2_TopBP1-like"/>
</dbReference>
<evidence type="ECO:0000256" key="13">
    <source>
        <dbReference type="ARBA" id="ARBA00023242"/>
    </source>
</evidence>
<dbReference type="GO" id="GO:0033314">
    <property type="term" value="P:mitotic DNA replication checkpoint signaling"/>
    <property type="evidence" value="ECO:0007669"/>
    <property type="project" value="TreeGrafter"/>
</dbReference>
<evidence type="ECO:0000256" key="11">
    <source>
        <dbReference type="ARBA" id="ARBA00023204"/>
    </source>
</evidence>
<feature type="domain" description="BRCT" evidence="19">
    <location>
        <begin position="542"/>
        <end position="627"/>
    </location>
</feature>
<evidence type="ECO:0000256" key="6">
    <source>
        <dbReference type="ARBA" id="ARBA00022490"/>
    </source>
</evidence>
<dbReference type="FunFam" id="3.40.50.10190:FF:000022">
    <property type="entry name" value="DNA topoisomerase II binding protein 1"/>
    <property type="match status" value="1"/>
</dbReference>
<dbReference type="FunFam" id="3.40.50.10190:FF:000029">
    <property type="entry name" value="DNA topoisomerase II binding protein 1"/>
    <property type="match status" value="1"/>
</dbReference>
<dbReference type="GO" id="GO:0000922">
    <property type="term" value="C:spindle pole"/>
    <property type="evidence" value="ECO:0007669"/>
    <property type="project" value="UniProtKB-SubCell"/>
</dbReference>
<evidence type="ECO:0000256" key="12">
    <source>
        <dbReference type="ARBA" id="ARBA00023212"/>
    </source>
</evidence>
<feature type="compositionally biased region" description="Basic and acidic residues" evidence="18">
    <location>
        <begin position="1014"/>
        <end position="1025"/>
    </location>
</feature>
<dbReference type="Pfam" id="PF00533">
    <property type="entry name" value="BRCT"/>
    <property type="match status" value="7"/>
</dbReference>
<feature type="region of interest" description="Disordered" evidence="18">
    <location>
        <begin position="494"/>
        <end position="538"/>
    </location>
</feature>
<dbReference type="FunFam" id="3.40.50.10190:FF:000020">
    <property type="entry name" value="DNA topoisomerase II binding protein 1"/>
    <property type="match status" value="1"/>
</dbReference>
<dbReference type="InterPro" id="IPR035960">
    <property type="entry name" value="Secretoglobin_sf"/>
</dbReference>
<dbReference type="InterPro" id="IPR057595">
    <property type="entry name" value="TopB1_SLF1_BRCT"/>
</dbReference>
<dbReference type="GO" id="GO:0003677">
    <property type="term" value="F:DNA binding"/>
    <property type="evidence" value="ECO:0007669"/>
    <property type="project" value="UniProtKB-KW"/>
</dbReference>
<feature type="region of interest" description="Disordered" evidence="18">
    <location>
        <begin position="1078"/>
        <end position="1112"/>
    </location>
</feature>
<evidence type="ECO:0000256" key="4">
    <source>
        <dbReference type="ARBA" id="ARBA00004647"/>
    </source>
</evidence>
<evidence type="ECO:0000256" key="17">
    <source>
        <dbReference type="ARBA" id="ARBA00081949"/>
    </source>
</evidence>
<feature type="compositionally biased region" description="Polar residues" evidence="18">
    <location>
        <begin position="1088"/>
        <end position="1108"/>
    </location>
</feature>
<reference evidence="20" key="2">
    <citation type="submission" date="2025-09" db="UniProtKB">
        <authorList>
            <consortium name="Ensembl"/>
        </authorList>
    </citation>
    <scope>IDENTIFICATION</scope>
</reference>
<keyword evidence="6" id="KW-0963">Cytoplasm</keyword>
<dbReference type="PANTHER" id="PTHR13561">
    <property type="entry name" value="DNA REPLICATION REGULATOR DPB11-RELATED"/>
    <property type="match status" value="1"/>
</dbReference>
<evidence type="ECO:0000313" key="20">
    <source>
        <dbReference type="Ensembl" id="ENSCAFP00020035625.1"/>
    </source>
</evidence>
<sequence length="1486" mass="167052">MSRNDKEPFLVKFLKSSDNSECFFKALESIKEFQSEEYLQIITEEEALKIQENDRSLYICDPFSGVVFDHLKKLGCRIVGPQVVIFCMHHQRCVPRAEHPVYNMVMSDVTISCTSLEKDKREEVHKYVQMMGGRVYRDLNISVTHLIAGEVGSKKYLVAANLKKPILLPSWIKTLWEKSQEKKISRYTDVNMEDFKCPIFLGCIICVTGLCSLDRKAVQQLTVKHGGQYMGQLKMNECTHLIVQEPKGQKYECAKRWNVHCVTTQWFFDSVDKGFCQDESIYKTEPRPETKTMPDTSTPTGQIHTVDSRTLSDVSHISNINASCINESMCNSVLNSKVEPTLENLENLDVSAFQAPEDLLDGCRIYLCGFSGRRLDKLRRLINSGGGVRFNQLNEDVTHVIVGDYDDELKQFWDKSAHRPHVVGAKWLLECFSKGYMLPEETYIHANYQPVEIPVSDQPENKTALLKKNNSFSKKDFASDEKHEQADEDLLSQYVNNNPTREKQAPSVKSEVEPFNDSTHISPQKENQSSATHCLPDASTTTEEGLFSQKSFLVLGFSNENESNIANIIRENAGKVVSLQSRIVADYAVVPLLGCEVEATVGEVVTNTWLVTCIDYQTLIDPKSNPLFMPVPFMAGMTPLEDCVISFSQCAGAEKDSLTFLANRLGASVQEFFVRKSNAKKGMFASTHLVLKEPGGSKYEAAKKWNLPAVTISWLLETARMGKRANENHFLIEKSTKEEQSLETEITNKVNLNPDTPEHPVAHLETQRKTAVTPLDMNRFQSRAFHAVISQHTKQVSTSSPVGQPLQKEPSLHLDTPSKFLSKDKLFKPSFDVKDALAALETPGGPSQQKRKLSTPLSEVIVRNLKLALANSSRNAVALSASPRLKDAQSEKDEAPKPLHKVVVCVSKKLSKKQSELNGIAASLGADYRWSFDETVTHFIYQGRPNDTNREYKSVKERGVHIVSEHWLLECAQEYKHLPESLYPHTYNPKMSLDISTVQDGRISNSRLLSADSTTKDDEPDHLPGEENDIDNMTTSNKESATSNGDGRNDSKGALTQTLEMRENFQKQLQEIMSATSIVKPQGPRASLSRSGCNSASSTPDSTRSARSGRSRVLEALRQSRQTVPDINTEPSQNEQIIWDDPTAREERARLASNLQWPSCPTQYSELQVDIKKLEDSPFQEPLHDPEIAEQAPKHPTSEELETPVKDSHLIPTPQAPSIAFPLANPPVAPHPREKIITIEETHEDLKKQYIFQLSSLNPQERIDYCHLIEKLGGLVIEKQCFDPNCTHIVVGHPLRNEKYLASVAAGKWVLHRSYLEACRTAGHFFIVLIQRRLALAAMRWRKKIQQRQESGIVEGAFSGWKVILHVDQSREAGFKRLLQSGGAKVLPGHSVPLFKEATHLFSDFNKLKPDDSGVNIAEAAAQNVYCLKTEYIADYLMQESPPPVENYCLPEAVSFLQNNKEPGPGLSQKRKAPTEKNKIKRPRVN</sequence>
<dbReference type="InterPro" id="IPR049936">
    <property type="entry name" value="TopBP1_BRCT_8"/>
</dbReference>
<gene>
    <name evidence="20" type="primary">TOPBP1</name>
</gene>
<dbReference type="CDD" id="cd17749">
    <property type="entry name" value="BRCT_TopBP1_rpt4"/>
    <property type="match status" value="1"/>
</dbReference>
<dbReference type="FunFam" id="3.40.50.10190:FF:000028">
    <property type="entry name" value="DNA topoisomerase 2-binding protein 1 isoform X1"/>
    <property type="match status" value="1"/>
</dbReference>
<evidence type="ECO:0000259" key="19">
    <source>
        <dbReference type="PROSITE" id="PS50172"/>
    </source>
</evidence>
<dbReference type="InterPro" id="IPR001357">
    <property type="entry name" value="BRCT_dom"/>
</dbReference>
<dbReference type="SUPFAM" id="SSF48201">
    <property type="entry name" value="Uteroglobin-like"/>
    <property type="match status" value="1"/>
</dbReference>
<proteinExistence type="inferred from homology"/>
<keyword evidence="8" id="KW-0677">Repeat</keyword>
<evidence type="ECO:0000313" key="21">
    <source>
        <dbReference type="Proteomes" id="UP000694391"/>
    </source>
</evidence>
<keyword evidence="12" id="KW-0206">Cytoskeleton</keyword>
<dbReference type="InterPro" id="IPR049542">
    <property type="entry name" value="TopBP1-like_BRCT0"/>
</dbReference>
<feature type="domain" description="BRCT" evidence="19">
    <location>
        <begin position="635"/>
        <end position="732"/>
    </location>
</feature>
<evidence type="ECO:0000256" key="3">
    <source>
        <dbReference type="ARBA" id="ARBA00004300"/>
    </source>
</evidence>
<dbReference type="FunFam" id="3.40.50.10190:FF:000023">
    <property type="entry name" value="DNA topoisomerase II binding protein 1"/>
    <property type="match status" value="1"/>
</dbReference>
<dbReference type="GO" id="GO:0005813">
    <property type="term" value="C:centrosome"/>
    <property type="evidence" value="ECO:0007669"/>
    <property type="project" value="UniProtKB-SubCell"/>
</dbReference>
<keyword evidence="13" id="KW-0539">Nucleus</keyword>
<dbReference type="Gene3D" id="3.40.50.10190">
    <property type="entry name" value="BRCT domain"/>
    <property type="match status" value="9"/>
</dbReference>
<evidence type="ECO:0000256" key="10">
    <source>
        <dbReference type="ARBA" id="ARBA00023125"/>
    </source>
</evidence>
<keyword evidence="7" id="KW-0597">Phosphoprotein</keyword>
<dbReference type="GO" id="GO:0007095">
    <property type="term" value="P:mitotic G2 DNA damage checkpoint signaling"/>
    <property type="evidence" value="ECO:0007669"/>
    <property type="project" value="TreeGrafter"/>
</dbReference>
<feature type="domain" description="BRCT" evidence="19">
    <location>
        <begin position="894"/>
        <end position="985"/>
    </location>
</feature>
<dbReference type="GO" id="GO:0005694">
    <property type="term" value="C:chromosome"/>
    <property type="evidence" value="ECO:0007669"/>
    <property type="project" value="UniProtKB-SubCell"/>
</dbReference>
<feature type="region of interest" description="Disordered" evidence="18">
    <location>
        <begin position="795"/>
        <end position="817"/>
    </location>
</feature>
<name>A0A8C0LZG5_CANLU</name>
<feature type="compositionally biased region" description="Polar residues" evidence="18">
    <location>
        <begin position="1031"/>
        <end position="1046"/>
    </location>
</feature>
<dbReference type="FunFam" id="3.40.50.10190:FF:000018">
    <property type="entry name" value="DNA topoisomerase 2-binding protein 1"/>
    <property type="match status" value="1"/>
</dbReference>
<dbReference type="Proteomes" id="UP000694391">
    <property type="component" value="Unplaced"/>
</dbReference>
<feature type="region of interest" description="Disordered" evidence="18">
    <location>
        <begin position="1007"/>
        <end position="1052"/>
    </location>
</feature>
<keyword evidence="21" id="KW-1185">Reference proteome</keyword>
<dbReference type="FunFam" id="3.40.50.10190:FF:000021">
    <property type="entry name" value="DNA topoisomerase II binding protein 1"/>
    <property type="match status" value="1"/>
</dbReference>
<evidence type="ECO:0000256" key="9">
    <source>
        <dbReference type="ARBA" id="ARBA00022763"/>
    </source>
</evidence>
<dbReference type="Pfam" id="PF23294">
    <property type="entry name" value="BRCT_TopB1_SLF1"/>
    <property type="match status" value="1"/>
</dbReference>
<reference evidence="20" key="1">
    <citation type="submission" date="2025-08" db="UniProtKB">
        <authorList>
            <consortium name="Ensembl"/>
        </authorList>
    </citation>
    <scope>IDENTIFICATION</scope>
</reference>
<dbReference type="FunFam" id="3.40.50.10190:FF:000033">
    <property type="entry name" value="DNA topoisomerase II binding protein 1"/>
    <property type="match status" value="1"/>
</dbReference>
<dbReference type="FunFam" id="3.40.50.10190:FF:000010">
    <property type="entry name" value="DNA topoisomerase II binding protein 1"/>
    <property type="match status" value="1"/>
</dbReference>
<feature type="domain" description="BRCT" evidence="19">
    <location>
        <begin position="195"/>
        <end position="284"/>
    </location>
</feature>
<dbReference type="PANTHER" id="PTHR13561:SF20">
    <property type="entry name" value="DNA TOPOISOMERASE 2-BINDING PROTEIN 1"/>
    <property type="match status" value="1"/>
</dbReference>
<keyword evidence="5" id="KW-0158">Chromosome</keyword>
<dbReference type="Pfam" id="PF21298">
    <property type="entry name" value="TopBP1_BRCT0"/>
    <property type="match status" value="1"/>
</dbReference>
<dbReference type="CDD" id="cd17737">
    <property type="entry name" value="BRCT_TopBP1_rpt1"/>
    <property type="match status" value="1"/>
</dbReference>
<dbReference type="CDD" id="cd17727">
    <property type="entry name" value="BRCT_TopBP1_rpt6"/>
    <property type="match status" value="1"/>
</dbReference>
<dbReference type="GO" id="GO:0006281">
    <property type="term" value="P:DNA repair"/>
    <property type="evidence" value="ECO:0007669"/>
    <property type="project" value="UniProtKB-KW"/>
</dbReference>
<protein>
    <recommendedName>
        <fullName evidence="15">DNA topoisomerase 2-binding protein 1</fullName>
    </recommendedName>
    <alternativeName>
        <fullName evidence="16">DNA topoisomerase II-beta-binding protein 1</fullName>
    </alternativeName>
    <alternativeName>
        <fullName evidence="17">DNA topoisomerase II-binding protein 1</fullName>
    </alternativeName>
</protein>
<comment type="subcellular location">
    <subcellularLocation>
        <location evidence="2">Chromosome</location>
    </subcellularLocation>
    <subcellularLocation>
        <location evidence="3">Cytoplasm</location>
        <location evidence="3">Cytoskeleton</location>
        <location evidence="3">Microtubule organizing center</location>
        <location evidence="3">Centrosome</location>
    </subcellularLocation>
    <subcellularLocation>
        <location evidence="4">Cytoplasm</location>
        <location evidence="4">Cytoskeleton</location>
        <location evidence="4">Spindle pole</location>
    </subcellularLocation>
    <subcellularLocation>
        <location evidence="1">Nucleus</location>
    </subcellularLocation>
</comment>
<dbReference type="CDD" id="cd17718">
    <property type="entry name" value="BRCT_TopBP1_rpt3"/>
    <property type="match status" value="1"/>
</dbReference>
<dbReference type="CDD" id="cd18434">
    <property type="entry name" value="BRCT_TopBP1_rpt5"/>
    <property type="match status" value="1"/>
</dbReference>
<dbReference type="SMART" id="SM00292">
    <property type="entry name" value="BRCT"/>
    <property type="match status" value="8"/>
</dbReference>
<dbReference type="SUPFAM" id="SSF52113">
    <property type="entry name" value="BRCT domain"/>
    <property type="match status" value="6"/>
</dbReference>
<evidence type="ECO:0000256" key="7">
    <source>
        <dbReference type="ARBA" id="ARBA00022553"/>
    </source>
</evidence>
<dbReference type="GeneTree" id="ENSGT00940000157001"/>
<dbReference type="InterPro" id="IPR036420">
    <property type="entry name" value="BRCT_dom_sf"/>
</dbReference>
<feature type="domain" description="BRCT" evidence="19">
    <location>
        <begin position="355"/>
        <end position="445"/>
    </location>
</feature>
<keyword evidence="10" id="KW-0238">DNA-binding</keyword>
<feature type="domain" description="BRCT" evidence="19">
    <location>
        <begin position="101"/>
        <end position="189"/>
    </location>
</feature>
<feature type="compositionally biased region" description="Polar residues" evidence="18">
    <location>
        <begin position="516"/>
        <end position="538"/>
    </location>
</feature>
<evidence type="ECO:0000256" key="14">
    <source>
        <dbReference type="ARBA" id="ARBA00061360"/>
    </source>
</evidence>
<dbReference type="CDD" id="cd17731">
    <property type="entry name" value="BRCT_TopBP1_rpt2_like"/>
    <property type="match status" value="1"/>
</dbReference>
<dbReference type="GO" id="GO:0005634">
    <property type="term" value="C:nucleus"/>
    <property type="evidence" value="ECO:0007669"/>
    <property type="project" value="UniProtKB-SubCell"/>
</dbReference>
<dbReference type="Ensembl" id="ENSCAFT00020041144.1">
    <property type="protein sequence ID" value="ENSCAFP00020035625.1"/>
    <property type="gene ID" value="ENSCAFG00020027565.1"/>
</dbReference>
<keyword evidence="9" id="KW-0227">DNA damage</keyword>
<feature type="region of interest" description="Disordered" evidence="18">
    <location>
        <begin position="1460"/>
        <end position="1486"/>
    </location>
</feature>